<feature type="domain" description="AB hydrolase-1" evidence="2">
    <location>
        <begin position="13"/>
        <end position="243"/>
    </location>
</feature>
<dbReference type="AlphaFoldDB" id="A0AAV5B0J9"/>
<dbReference type="InterPro" id="IPR029058">
    <property type="entry name" value="AB_hydrolase_fold"/>
</dbReference>
<evidence type="ECO:0000256" key="1">
    <source>
        <dbReference type="ARBA" id="ARBA00022801"/>
    </source>
</evidence>
<evidence type="ECO:0000313" key="4">
    <source>
        <dbReference type="EMBL" id="GJM53761.1"/>
    </source>
</evidence>
<evidence type="ECO:0000313" key="3">
    <source>
        <dbReference type="EMBL" id="GJM50917.1"/>
    </source>
</evidence>
<evidence type="ECO:0000313" key="6">
    <source>
        <dbReference type="Proteomes" id="UP001208692"/>
    </source>
</evidence>
<dbReference type="Gene3D" id="3.40.50.1820">
    <property type="entry name" value="alpha/beta hydrolase"/>
    <property type="match status" value="1"/>
</dbReference>
<dbReference type="InterPro" id="IPR000073">
    <property type="entry name" value="AB_hydrolase_1"/>
</dbReference>
<dbReference type="PANTHER" id="PTHR46118:SF4">
    <property type="entry name" value="PROTEIN ABHD11"/>
    <property type="match status" value="1"/>
</dbReference>
<dbReference type="Proteomes" id="UP001208692">
    <property type="component" value="Unassembled WGS sequence"/>
</dbReference>
<reference evidence="3 6" key="1">
    <citation type="submission" date="2021-11" db="EMBL/GenBank/DDBJ databases">
        <title>Draft genome sequence of Capnocytophaga sp. strain KC07075 isolated from cat oral cavity.</title>
        <authorList>
            <person name="Suzuki M."/>
            <person name="Imaoka K."/>
            <person name="Kimura M."/>
            <person name="Morikawa S."/>
            <person name="Maeda K."/>
        </authorList>
    </citation>
    <scope>NUCLEOTIDE SEQUENCE</scope>
    <source>
        <strain evidence="3">KC07075</strain>
        <strain evidence="4 6">KC07079</strain>
    </source>
</reference>
<dbReference type="EMBL" id="BQKB01000049">
    <property type="protein sequence ID" value="GJM53761.1"/>
    <property type="molecule type" value="Genomic_DNA"/>
</dbReference>
<keyword evidence="1 3" id="KW-0378">Hydrolase</keyword>
<dbReference type="EMBL" id="BQKA01000034">
    <property type="protein sequence ID" value="GJM50917.1"/>
    <property type="molecule type" value="Genomic_DNA"/>
</dbReference>
<dbReference type="InterPro" id="IPR000639">
    <property type="entry name" value="Epox_hydrolase-like"/>
</dbReference>
<evidence type="ECO:0000313" key="5">
    <source>
        <dbReference type="Proteomes" id="UP001207736"/>
    </source>
</evidence>
<proteinExistence type="predicted"/>
<dbReference type="SUPFAM" id="SSF53474">
    <property type="entry name" value="alpha/beta-Hydrolases"/>
    <property type="match status" value="1"/>
</dbReference>
<organism evidence="3 5">
    <name type="scientific">Capnocytophaga catalasegens</name>
    <dbReference type="NCBI Taxonomy" id="1004260"/>
    <lineage>
        <taxon>Bacteria</taxon>
        <taxon>Pseudomonadati</taxon>
        <taxon>Bacteroidota</taxon>
        <taxon>Flavobacteriia</taxon>
        <taxon>Flavobacteriales</taxon>
        <taxon>Flavobacteriaceae</taxon>
        <taxon>Capnocytophaga</taxon>
    </lineage>
</organism>
<dbReference type="Proteomes" id="UP001207736">
    <property type="component" value="Unassembled WGS sequence"/>
</dbReference>
<dbReference type="GO" id="GO:0052689">
    <property type="term" value="F:carboxylic ester hydrolase activity"/>
    <property type="evidence" value="ECO:0007669"/>
    <property type="project" value="TreeGrafter"/>
</dbReference>
<keyword evidence="6" id="KW-1185">Reference proteome</keyword>
<comment type="caution">
    <text evidence="3">The sequence shown here is derived from an EMBL/GenBank/DDBJ whole genome shotgun (WGS) entry which is preliminary data.</text>
</comment>
<protein>
    <submittedName>
        <fullName evidence="3">Alpha/beta hydrolase</fullName>
    </submittedName>
</protein>
<sequence length="257" mass="28981">MQILHSQVVGAGKPLFILHGFLGMADNWRTLGLRFAEQGFETHLIDARNHGHSFHDDAFSYQVMVADILQYATAKGISRFSIIGHSMGGKTAMLLAVLHPERIDKLIVADISPKNYAVHHQLIIDGLASIDFQQVSSRTEVDKQLAKYILDMGTRQFLLKSLYWKTKEQLAFRFNLSALKNNLPEIGKGLPDAAIFEGETLFLKGSKSNYITQEDSALIYKHFPKAIIEEVSNSGHWIHAENPTEFMDKVLQFLNKN</sequence>
<dbReference type="PRINTS" id="PR00412">
    <property type="entry name" value="EPOXHYDRLASE"/>
</dbReference>
<gene>
    <name evidence="3" type="ORF">RCZ15_18900</name>
    <name evidence="4" type="ORF">RCZ16_20770</name>
</gene>
<name>A0AAV5B0J9_9FLAO</name>
<accession>A0AAV5B0J9</accession>
<dbReference type="Pfam" id="PF00561">
    <property type="entry name" value="Abhydrolase_1"/>
    <property type="match status" value="1"/>
</dbReference>
<evidence type="ECO:0000259" key="2">
    <source>
        <dbReference type="Pfam" id="PF00561"/>
    </source>
</evidence>
<dbReference type="PANTHER" id="PTHR46118">
    <property type="entry name" value="PROTEIN ABHD11"/>
    <property type="match status" value="1"/>
</dbReference>